<comment type="caution">
    <text evidence="1">The sequence shown here is derived from an EMBL/GenBank/DDBJ whole genome shotgun (WGS) entry which is preliminary data.</text>
</comment>
<proteinExistence type="predicted"/>
<dbReference type="AlphaFoldDB" id="A0AAV3P0D5"/>
<evidence type="ECO:0000313" key="2">
    <source>
        <dbReference type="Proteomes" id="UP001454036"/>
    </source>
</evidence>
<organism evidence="1 2">
    <name type="scientific">Lithospermum erythrorhizon</name>
    <name type="common">Purple gromwell</name>
    <name type="synonym">Lithospermum officinale var. erythrorhizon</name>
    <dbReference type="NCBI Taxonomy" id="34254"/>
    <lineage>
        <taxon>Eukaryota</taxon>
        <taxon>Viridiplantae</taxon>
        <taxon>Streptophyta</taxon>
        <taxon>Embryophyta</taxon>
        <taxon>Tracheophyta</taxon>
        <taxon>Spermatophyta</taxon>
        <taxon>Magnoliopsida</taxon>
        <taxon>eudicotyledons</taxon>
        <taxon>Gunneridae</taxon>
        <taxon>Pentapetalae</taxon>
        <taxon>asterids</taxon>
        <taxon>lamiids</taxon>
        <taxon>Boraginales</taxon>
        <taxon>Boraginaceae</taxon>
        <taxon>Boraginoideae</taxon>
        <taxon>Lithospermeae</taxon>
        <taxon>Lithospermum</taxon>
    </lineage>
</organism>
<evidence type="ECO:0008006" key="3">
    <source>
        <dbReference type="Google" id="ProtNLM"/>
    </source>
</evidence>
<dbReference type="PANTHER" id="PTHR48475">
    <property type="entry name" value="RIBONUCLEASE H"/>
    <property type="match status" value="1"/>
</dbReference>
<accession>A0AAV3P0D5</accession>
<gene>
    <name evidence="1" type="ORF">LIER_35964</name>
</gene>
<reference evidence="1 2" key="1">
    <citation type="submission" date="2024-01" db="EMBL/GenBank/DDBJ databases">
        <title>The complete chloroplast genome sequence of Lithospermum erythrorhizon: insights into the phylogenetic relationship among Boraginaceae species and the maternal lineages of purple gromwells.</title>
        <authorList>
            <person name="Okada T."/>
            <person name="Watanabe K."/>
        </authorList>
    </citation>
    <scope>NUCLEOTIDE SEQUENCE [LARGE SCALE GENOMIC DNA]</scope>
</reference>
<protein>
    <recommendedName>
        <fullName evidence="3">Integrase zinc-binding domain-containing protein</fullName>
    </recommendedName>
</protein>
<keyword evidence="2" id="KW-1185">Reference proteome</keyword>
<dbReference type="Gene3D" id="1.10.340.70">
    <property type="match status" value="1"/>
</dbReference>
<sequence>MYGNDLYKKSWDGPLLRCVSQENIPKILAEVHQGWCESHIRGWSLAVKITRIGYFWPTLVRDATNFLKRTTLSHASRETPSSLVYGSEAVLPAEVGLPTYRQIGFNEEKNDQ</sequence>
<dbReference type="EMBL" id="BAABME010016125">
    <property type="protein sequence ID" value="GAA0144587.1"/>
    <property type="molecule type" value="Genomic_DNA"/>
</dbReference>
<name>A0AAV3P0D5_LITER</name>
<evidence type="ECO:0000313" key="1">
    <source>
        <dbReference type="EMBL" id="GAA0144587.1"/>
    </source>
</evidence>
<dbReference type="Proteomes" id="UP001454036">
    <property type="component" value="Unassembled WGS sequence"/>
</dbReference>
<dbReference type="PANTHER" id="PTHR48475:SF2">
    <property type="entry name" value="RIBONUCLEASE H"/>
    <property type="match status" value="1"/>
</dbReference>